<protein>
    <submittedName>
        <fullName evidence="1">Uncharacterized protein</fullName>
    </submittedName>
</protein>
<evidence type="ECO:0000313" key="1">
    <source>
        <dbReference type="EMBL" id="KAJ4158704.1"/>
    </source>
</evidence>
<accession>A0A9W8QK87</accession>
<dbReference type="GeneID" id="80896378"/>
<dbReference type="RefSeq" id="XP_056057071.1">
    <property type="nucleotide sequence ID" value="XM_056202514.1"/>
</dbReference>
<dbReference type="KEGG" id="amus:LMH87_009219"/>
<keyword evidence="2" id="KW-1185">Reference proteome</keyword>
<evidence type="ECO:0000313" key="2">
    <source>
        <dbReference type="Proteomes" id="UP001144673"/>
    </source>
</evidence>
<name>A0A9W8QK87_AKAMU</name>
<sequence length="107" mass="11913">MLCRLGPIGRAFAVSTLNQETFLKYSTNVGDATEEEMNALEFTSSYTLDDLGNIWLVIFLQTSSVTSTTSLTPRISTSALSKFVRTLNFFGKRIQARTYIRSGPSRC</sequence>
<comment type="caution">
    <text evidence="1">The sequence shown here is derived from an EMBL/GenBank/DDBJ whole genome shotgun (WGS) entry which is preliminary data.</text>
</comment>
<gene>
    <name evidence="1" type="ORF">LMH87_009219</name>
</gene>
<dbReference type="AlphaFoldDB" id="A0A9W8QK87"/>
<reference evidence="1" key="1">
    <citation type="journal article" date="2023" name="Access Microbiol">
        <title>De-novo genome assembly for Akanthomyces muscarius, a biocontrol agent of insect agricultural pests.</title>
        <authorList>
            <person name="Erdos Z."/>
            <person name="Studholme D.J."/>
            <person name="Raymond B."/>
            <person name="Sharma M."/>
        </authorList>
    </citation>
    <scope>NUCLEOTIDE SEQUENCE</scope>
    <source>
        <strain evidence="1">Ve6</strain>
    </source>
</reference>
<dbReference type="Proteomes" id="UP001144673">
    <property type="component" value="Unassembled WGS sequence"/>
</dbReference>
<dbReference type="EMBL" id="JAJHUN010000006">
    <property type="protein sequence ID" value="KAJ4158704.1"/>
    <property type="molecule type" value="Genomic_DNA"/>
</dbReference>
<organism evidence="1 2">
    <name type="scientific">Akanthomyces muscarius</name>
    <name type="common">Entomopathogenic fungus</name>
    <name type="synonym">Lecanicillium muscarium</name>
    <dbReference type="NCBI Taxonomy" id="2231603"/>
    <lineage>
        <taxon>Eukaryota</taxon>
        <taxon>Fungi</taxon>
        <taxon>Dikarya</taxon>
        <taxon>Ascomycota</taxon>
        <taxon>Pezizomycotina</taxon>
        <taxon>Sordariomycetes</taxon>
        <taxon>Hypocreomycetidae</taxon>
        <taxon>Hypocreales</taxon>
        <taxon>Cordycipitaceae</taxon>
        <taxon>Akanthomyces</taxon>
    </lineage>
</organism>
<proteinExistence type="predicted"/>